<organism evidence="6 7">
    <name type="scientific">Deinococcus yavapaiensis KR-236</name>
    <dbReference type="NCBI Taxonomy" id="694435"/>
    <lineage>
        <taxon>Bacteria</taxon>
        <taxon>Thermotogati</taxon>
        <taxon>Deinococcota</taxon>
        <taxon>Deinococci</taxon>
        <taxon>Deinococcales</taxon>
        <taxon>Deinococcaceae</taxon>
        <taxon>Deinococcus</taxon>
    </lineage>
</organism>
<keyword evidence="4" id="KW-0812">Transmembrane</keyword>
<feature type="transmembrane region" description="Helical" evidence="4">
    <location>
        <begin position="130"/>
        <end position="147"/>
    </location>
</feature>
<evidence type="ECO:0000313" key="7">
    <source>
        <dbReference type="Proteomes" id="UP000248326"/>
    </source>
</evidence>
<reference evidence="6 7" key="1">
    <citation type="submission" date="2018-06" db="EMBL/GenBank/DDBJ databases">
        <title>Genomic Encyclopedia of Type Strains, Phase IV (KMG-IV): sequencing the most valuable type-strain genomes for metagenomic binning, comparative biology and taxonomic classification.</title>
        <authorList>
            <person name="Goeker M."/>
        </authorList>
    </citation>
    <scope>NUCLEOTIDE SEQUENCE [LARGE SCALE GENOMIC DNA]</scope>
    <source>
        <strain evidence="6 7">DSM 18048</strain>
    </source>
</reference>
<feature type="domain" description="Histidine kinase/HSP90-like ATPase" evidence="5">
    <location>
        <begin position="273"/>
        <end position="360"/>
    </location>
</feature>
<dbReference type="GO" id="GO:0000155">
    <property type="term" value="F:phosphorelay sensor kinase activity"/>
    <property type="evidence" value="ECO:0007669"/>
    <property type="project" value="InterPro"/>
</dbReference>
<proteinExistence type="predicted"/>
<dbReference type="EMBL" id="QJSX01000015">
    <property type="protein sequence ID" value="PYE51088.1"/>
    <property type="molecule type" value="Genomic_DNA"/>
</dbReference>
<protein>
    <submittedName>
        <fullName evidence="6">Two-component system sensor histidine kinase DesK</fullName>
    </submittedName>
</protein>
<dbReference type="InterPro" id="IPR050482">
    <property type="entry name" value="Sensor_HK_TwoCompSys"/>
</dbReference>
<feature type="transmembrane region" description="Helical" evidence="4">
    <location>
        <begin position="6"/>
        <end position="26"/>
    </location>
</feature>
<evidence type="ECO:0000256" key="4">
    <source>
        <dbReference type="SAM" id="Phobius"/>
    </source>
</evidence>
<evidence type="ECO:0000256" key="2">
    <source>
        <dbReference type="ARBA" id="ARBA00022777"/>
    </source>
</evidence>
<evidence type="ECO:0000256" key="1">
    <source>
        <dbReference type="ARBA" id="ARBA00022679"/>
    </source>
</evidence>
<feature type="transmembrane region" description="Helical" evidence="4">
    <location>
        <begin position="66"/>
        <end position="93"/>
    </location>
</feature>
<dbReference type="SUPFAM" id="SSF55874">
    <property type="entry name" value="ATPase domain of HSP90 chaperone/DNA topoisomerase II/histidine kinase"/>
    <property type="match status" value="1"/>
</dbReference>
<dbReference type="OrthoDB" id="9797605at2"/>
<dbReference type="Gene3D" id="1.20.5.1930">
    <property type="match status" value="1"/>
</dbReference>
<dbReference type="Gene3D" id="3.30.565.10">
    <property type="entry name" value="Histidine kinase-like ATPase, C-terminal domain"/>
    <property type="match status" value="1"/>
</dbReference>
<dbReference type="Proteomes" id="UP000248326">
    <property type="component" value="Unassembled WGS sequence"/>
</dbReference>
<gene>
    <name evidence="6" type="ORF">DES52_11520</name>
</gene>
<keyword evidence="4" id="KW-1133">Transmembrane helix</keyword>
<keyword evidence="3" id="KW-0902">Two-component regulatory system</keyword>
<dbReference type="GO" id="GO:0046983">
    <property type="term" value="F:protein dimerization activity"/>
    <property type="evidence" value="ECO:0007669"/>
    <property type="project" value="InterPro"/>
</dbReference>
<dbReference type="Pfam" id="PF07730">
    <property type="entry name" value="HisKA_3"/>
    <property type="match status" value="1"/>
</dbReference>
<dbReference type="SMART" id="SM00387">
    <property type="entry name" value="HATPase_c"/>
    <property type="match status" value="1"/>
</dbReference>
<keyword evidence="1" id="KW-0808">Transferase</keyword>
<feature type="transmembrane region" description="Helical" evidence="4">
    <location>
        <begin position="33"/>
        <end position="54"/>
    </location>
</feature>
<keyword evidence="4" id="KW-0472">Membrane</keyword>
<dbReference type="PANTHER" id="PTHR24421">
    <property type="entry name" value="NITRATE/NITRITE SENSOR PROTEIN NARX-RELATED"/>
    <property type="match status" value="1"/>
</dbReference>
<dbReference type="PANTHER" id="PTHR24421:SF63">
    <property type="entry name" value="SENSOR HISTIDINE KINASE DESK"/>
    <property type="match status" value="1"/>
</dbReference>
<feature type="transmembrane region" description="Helical" evidence="4">
    <location>
        <begin position="105"/>
        <end position="124"/>
    </location>
</feature>
<name>A0A318SEA6_9DEIO</name>
<comment type="caution">
    <text evidence="6">The sequence shown here is derived from an EMBL/GenBank/DDBJ whole genome shotgun (WGS) entry which is preliminary data.</text>
</comment>
<dbReference type="InterPro" id="IPR003594">
    <property type="entry name" value="HATPase_dom"/>
</dbReference>
<keyword evidence="7" id="KW-1185">Reference proteome</keyword>
<dbReference type="InterPro" id="IPR011712">
    <property type="entry name" value="Sig_transdc_His_kin_sub3_dim/P"/>
</dbReference>
<accession>A0A318SEA6</accession>
<dbReference type="RefSeq" id="WP_110888006.1">
    <property type="nucleotide sequence ID" value="NZ_QJSX01000015.1"/>
</dbReference>
<evidence type="ECO:0000259" key="5">
    <source>
        <dbReference type="SMART" id="SM00387"/>
    </source>
</evidence>
<dbReference type="CDD" id="cd16917">
    <property type="entry name" value="HATPase_UhpB-NarQ-NarX-like"/>
    <property type="match status" value="1"/>
</dbReference>
<dbReference type="GO" id="GO:0016020">
    <property type="term" value="C:membrane"/>
    <property type="evidence" value="ECO:0007669"/>
    <property type="project" value="InterPro"/>
</dbReference>
<dbReference type="Pfam" id="PF02518">
    <property type="entry name" value="HATPase_c"/>
    <property type="match status" value="1"/>
</dbReference>
<sequence length="375" mass="40885">MKLPVKFNLFPLFWLVYLIFPLLGLFQERRAPMVYAAALAGLAVFLWLYVKAFWTRGDGAEKWTVLGWAWCFVLYVAGFGVFGGLGSAFLIYGASMIGFQPAVSLAAWLTFANVSAMLAPLWLGKYGVDALAWLAPNVVIALFAAYANQATYRRLVADRRLAQVQAEKERLAQTAERERIARDLHDLLGHTLSVIVLKSELAAKLSERDPKRAVSEIREVERISREALSEVRAAVRGYRGSGLDAELGRAKVALDTAGITLEYIGEPLTLPRPVEATMELVLREAVTNVVRHANARKCRIRVACSGGAFELEVHDDGRGGDAVEGSGLTGMRERVRAVGGELSRDGRSGTRLLASFPLPKDEVDAGAALPRGATA</sequence>
<dbReference type="InterPro" id="IPR036890">
    <property type="entry name" value="HATPase_C_sf"/>
</dbReference>
<evidence type="ECO:0000313" key="6">
    <source>
        <dbReference type="EMBL" id="PYE51088.1"/>
    </source>
</evidence>
<evidence type="ECO:0000256" key="3">
    <source>
        <dbReference type="ARBA" id="ARBA00023012"/>
    </source>
</evidence>
<keyword evidence="2 6" id="KW-0418">Kinase</keyword>
<dbReference type="AlphaFoldDB" id="A0A318SEA6"/>